<dbReference type="SUPFAM" id="SSF53448">
    <property type="entry name" value="Nucleotide-diphospho-sugar transferases"/>
    <property type="match status" value="1"/>
</dbReference>
<evidence type="ECO:0000256" key="5">
    <source>
        <dbReference type="ARBA" id="ARBA00022679"/>
    </source>
</evidence>
<protein>
    <recommendedName>
        <fullName evidence="13">alpha-1,3-mannosyl-glycoprotein 2-beta-N-acetylglucosaminyltransferase</fullName>
        <ecNumber evidence="13">2.4.1.101</ecNumber>
    </recommendedName>
    <alternativeName>
        <fullName evidence="14">N-glycosyl-oligosaccharide-glycoprotein N-acetylglucosaminyltransferase I</fullName>
    </alternativeName>
</protein>
<dbReference type="PANTHER" id="PTHR10468">
    <property type="entry name" value="PROTEIN O-LINKED-MANNOSE BETA-1,2-N-ACETYLGLUCOSAMINYLTRANSFERASE 1/ALPHA-1,3-MANNOSYL-GLYCOPROTEIN 2-BETA-N-ACETYLGLUCOSAMINYLTRANSFERASE"/>
    <property type="match status" value="1"/>
</dbReference>
<dbReference type="Pfam" id="PF03071">
    <property type="entry name" value="GNT-I"/>
    <property type="match status" value="1"/>
</dbReference>
<evidence type="ECO:0000313" key="17">
    <source>
        <dbReference type="Proteomes" id="UP001142592"/>
    </source>
</evidence>
<keyword evidence="4 16" id="KW-0328">Glycosyltransferase</keyword>
<evidence type="ECO:0000256" key="2">
    <source>
        <dbReference type="ARBA" id="ARBA00004323"/>
    </source>
</evidence>
<evidence type="ECO:0000256" key="7">
    <source>
        <dbReference type="ARBA" id="ARBA00022723"/>
    </source>
</evidence>
<comment type="subcellular location">
    <subcellularLocation>
        <location evidence="2">Golgi apparatus membrane</location>
        <topology evidence="2">Single-pass type II membrane protein</topology>
    </subcellularLocation>
</comment>
<reference evidence="16" key="1">
    <citation type="submission" date="2022-11" db="EMBL/GenBank/DDBJ databases">
        <authorList>
            <person name="Graham C."/>
            <person name="Newman J.D."/>
        </authorList>
    </citation>
    <scope>NUCLEOTIDE SEQUENCE</scope>
    <source>
        <strain evidence="16">DSM 19486</strain>
    </source>
</reference>
<dbReference type="Proteomes" id="UP001142592">
    <property type="component" value="Unassembled WGS sequence"/>
</dbReference>
<evidence type="ECO:0000256" key="14">
    <source>
        <dbReference type="ARBA" id="ARBA00041712"/>
    </source>
</evidence>
<gene>
    <name evidence="16" type="ORF">OQZ29_04775</name>
</gene>
<keyword evidence="10" id="KW-0333">Golgi apparatus</keyword>
<keyword evidence="7" id="KW-0479">Metal-binding</keyword>
<evidence type="ECO:0000256" key="4">
    <source>
        <dbReference type="ARBA" id="ARBA00022676"/>
    </source>
</evidence>
<keyword evidence="11" id="KW-0472">Membrane</keyword>
<accession>A0A9X3DBC3</accession>
<dbReference type="RefSeq" id="WP_262495786.1">
    <property type="nucleotide sequence ID" value="NZ_JAPJUH010000002.1"/>
</dbReference>
<dbReference type="EMBL" id="JAPJUH010000002">
    <property type="protein sequence ID" value="MCX3264046.1"/>
    <property type="molecule type" value="Genomic_DNA"/>
</dbReference>
<sequence>MEHKLYKMENSLIIGVFCYNRVSKLKRCIEALLKNPECANLDIIFFSDGAKDASGQKSIKEVRDYIDQLKGFKSVIKHYREYNYSTGPNFRTGLTFLSENYERFIIVEDDLIVSPNYIKYLTDALEFYKNDHTVFCVTAYVFPIKKGEYHYDSIVYKRFCSYGWGGWANRFPNVIWDNQALEILMNTSPGFKKRLNAEGADLIRMLRKQISGKISTWDIQMQTHVAENRLKVIYPTLSKVSNIGFDEESTNTSGVNYLITPIDDGSNRDFKFCPPNIISPKLQAQIKSPYDFSTLVIRKLKNDFLKFTNNIRKAD</sequence>
<dbReference type="AlphaFoldDB" id="A0A9X3DBC3"/>
<evidence type="ECO:0000256" key="12">
    <source>
        <dbReference type="ARBA" id="ARBA00023211"/>
    </source>
</evidence>
<keyword evidence="9" id="KW-1133">Transmembrane helix</keyword>
<evidence type="ECO:0000256" key="6">
    <source>
        <dbReference type="ARBA" id="ARBA00022692"/>
    </source>
</evidence>
<keyword evidence="6" id="KW-0812">Transmembrane</keyword>
<name>A0A9X3DBC3_9SPHI</name>
<dbReference type="PANTHER" id="PTHR10468:SF0">
    <property type="entry name" value="ALPHA-1,3-MANNOSYL-GLYCOPROTEIN 2-BETA-N-ACETYLGLUCOSAMINYLTRANSFERASE"/>
    <property type="match status" value="1"/>
</dbReference>
<dbReference type="EC" id="2.4.1.101" evidence="13"/>
<dbReference type="InterPro" id="IPR052261">
    <property type="entry name" value="Glycosyltransferase_13"/>
</dbReference>
<keyword evidence="8" id="KW-0735">Signal-anchor</keyword>
<evidence type="ECO:0000313" key="16">
    <source>
        <dbReference type="EMBL" id="MCX3264046.1"/>
    </source>
</evidence>
<comment type="catalytic activity">
    <reaction evidence="15">
        <text>N(4)-(alpha-D-Man-(1-&gt;3)-[alpha-D-Man-(1-&gt;3)-[alpha-D-Man-(1-&gt;6)]-alpha-D-Man-(1-&gt;6)]-beta-D-Man-(1-&gt;4)-beta-D-GlcNAc-(1-&gt;4)-beta-D-GlcNAc)-L-asparaginyl-[protein] (N-glucan mannose isomer 5A1,2) + UDP-N-acetyl-alpha-D-glucosamine = N(4)-{beta-D-GlcNAc-(1-&gt;2)-alpha-D-Man-(1-&gt;3)-[alpha-D-Man-(1-&gt;3)-[alpha-D-Man-(1-&gt;6)]-alpha-D-Man-(1-&gt;6)]-beta-D-Man-(1-&gt;4)-beta-D-GlcNAc-(1-&gt;4)-beta-D-GlcNAc}-L-asparaginyl-[protein] + UDP + H(+)</text>
        <dbReference type="Rhea" id="RHEA:11456"/>
        <dbReference type="Rhea" id="RHEA-COMP:14367"/>
        <dbReference type="Rhea" id="RHEA-COMP:14368"/>
        <dbReference type="ChEBI" id="CHEBI:15378"/>
        <dbReference type="ChEBI" id="CHEBI:57705"/>
        <dbReference type="ChEBI" id="CHEBI:58223"/>
        <dbReference type="ChEBI" id="CHEBI:59087"/>
        <dbReference type="ChEBI" id="CHEBI:60625"/>
        <dbReference type="EC" id="2.4.1.101"/>
    </reaction>
</comment>
<evidence type="ECO:0000256" key="11">
    <source>
        <dbReference type="ARBA" id="ARBA00023136"/>
    </source>
</evidence>
<keyword evidence="12" id="KW-0464">Manganese</keyword>
<keyword evidence="17" id="KW-1185">Reference proteome</keyword>
<evidence type="ECO:0000256" key="13">
    <source>
        <dbReference type="ARBA" id="ARBA00038949"/>
    </source>
</evidence>
<evidence type="ECO:0000256" key="9">
    <source>
        <dbReference type="ARBA" id="ARBA00022989"/>
    </source>
</evidence>
<dbReference type="GO" id="GO:0003827">
    <property type="term" value="F:alpha-1,3-mannosylglycoprotein 2-beta-N-acetylglucosaminyltransferase activity"/>
    <property type="evidence" value="ECO:0007669"/>
    <property type="project" value="UniProtKB-EC"/>
</dbReference>
<organism evidence="16 17">
    <name type="scientific">Pedobacter agri</name>
    <dbReference type="NCBI Taxonomy" id="454586"/>
    <lineage>
        <taxon>Bacteria</taxon>
        <taxon>Pseudomonadati</taxon>
        <taxon>Bacteroidota</taxon>
        <taxon>Sphingobacteriia</taxon>
        <taxon>Sphingobacteriales</taxon>
        <taxon>Sphingobacteriaceae</taxon>
        <taxon>Pedobacter</taxon>
    </lineage>
</organism>
<comment type="caution">
    <text evidence="16">The sequence shown here is derived from an EMBL/GenBank/DDBJ whole genome shotgun (WGS) entry which is preliminary data.</text>
</comment>
<evidence type="ECO:0000256" key="3">
    <source>
        <dbReference type="ARBA" id="ARBA00004922"/>
    </source>
</evidence>
<evidence type="ECO:0000256" key="10">
    <source>
        <dbReference type="ARBA" id="ARBA00023034"/>
    </source>
</evidence>
<dbReference type="InterPro" id="IPR004139">
    <property type="entry name" value="Glyco_trans_13"/>
</dbReference>
<comment type="cofactor">
    <cofactor evidence="1">
        <name>Mn(2+)</name>
        <dbReference type="ChEBI" id="CHEBI:29035"/>
    </cofactor>
</comment>
<evidence type="ECO:0000256" key="15">
    <source>
        <dbReference type="ARBA" id="ARBA00049421"/>
    </source>
</evidence>
<keyword evidence="5 16" id="KW-0808">Transferase</keyword>
<comment type="pathway">
    <text evidence="3">Protein modification; protein glycosylation.</text>
</comment>
<evidence type="ECO:0000256" key="1">
    <source>
        <dbReference type="ARBA" id="ARBA00001936"/>
    </source>
</evidence>
<proteinExistence type="predicted"/>
<evidence type="ECO:0000256" key="8">
    <source>
        <dbReference type="ARBA" id="ARBA00022968"/>
    </source>
</evidence>
<dbReference type="InterPro" id="IPR029044">
    <property type="entry name" value="Nucleotide-diphossugar_trans"/>
</dbReference>
<dbReference type="Gene3D" id="3.90.550.10">
    <property type="entry name" value="Spore Coat Polysaccharide Biosynthesis Protein SpsA, Chain A"/>
    <property type="match status" value="1"/>
</dbReference>
<dbReference type="GO" id="GO:0046872">
    <property type="term" value="F:metal ion binding"/>
    <property type="evidence" value="ECO:0007669"/>
    <property type="project" value="UniProtKB-KW"/>
</dbReference>